<dbReference type="NCBIfam" id="TIGR01200">
    <property type="entry name" value="GLPGLI"/>
    <property type="match status" value="1"/>
</dbReference>
<dbReference type="Proteomes" id="UP000030125">
    <property type="component" value="Unassembled WGS sequence"/>
</dbReference>
<dbReference type="STRING" id="36874.HQ34_07775"/>
<evidence type="ECO:0000313" key="4">
    <source>
        <dbReference type="Proteomes" id="UP000030125"/>
    </source>
</evidence>
<gene>
    <name evidence="3" type="ORF">HQ35_10175</name>
</gene>
<dbReference type="eggNOG" id="ENOG5032RNG">
    <property type="taxonomic scope" value="Bacteria"/>
</dbReference>
<dbReference type="RefSeq" id="WP_036852879.1">
    <property type="nucleotide sequence ID" value="NZ_JQJD01000060.1"/>
</dbReference>
<evidence type="ECO:0008006" key="5">
    <source>
        <dbReference type="Google" id="ProtNLM"/>
    </source>
</evidence>
<accession>A0A0A2ELL1</accession>
<name>A0A0A2ELL1_PORCN</name>
<keyword evidence="4" id="KW-1185">Reference proteome</keyword>
<feature type="region of interest" description="Disordered" evidence="1">
    <location>
        <begin position="267"/>
        <end position="293"/>
    </location>
</feature>
<feature type="signal peptide" evidence="2">
    <location>
        <begin position="1"/>
        <end position="24"/>
    </location>
</feature>
<dbReference type="AlphaFoldDB" id="A0A0A2ELL1"/>
<organism evidence="3 4">
    <name type="scientific">Porphyromonas cangingivalis</name>
    <dbReference type="NCBI Taxonomy" id="36874"/>
    <lineage>
        <taxon>Bacteria</taxon>
        <taxon>Pseudomonadati</taxon>
        <taxon>Bacteroidota</taxon>
        <taxon>Bacteroidia</taxon>
        <taxon>Bacteroidales</taxon>
        <taxon>Porphyromonadaceae</taxon>
        <taxon>Porphyromonas</taxon>
    </lineage>
</organism>
<proteinExistence type="predicted"/>
<protein>
    <recommendedName>
        <fullName evidence="5">GLPGLI family protein</fullName>
    </recommendedName>
</protein>
<dbReference type="OrthoDB" id="1440774at2"/>
<evidence type="ECO:0000256" key="2">
    <source>
        <dbReference type="SAM" id="SignalP"/>
    </source>
</evidence>
<evidence type="ECO:0000313" key="3">
    <source>
        <dbReference type="EMBL" id="KGN78567.1"/>
    </source>
</evidence>
<dbReference type="Pfam" id="PF09697">
    <property type="entry name" value="Porph_ging"/>
    <property type="match status" value="1"/>
</dbReference>
<evidence type="ECO:0000256" key="1">
    <source>
        <dbReference type="SAM" id="MobiDB-lite"/>
    </source>
</evidence>
<sequence>MKKYKIAFKALSVLLLIMGSELQAQNIKIQSDQAGFSSDTIAKMLLDLPQYRIYYEYLHVQNPKAKPLMGRKGITLLLLGKERYNMHKDYTIFRSDSILDVGAKQNWPSGKALNMGLSMNREAISRDVVLTDRKQREFIMEVSVPLVARYTYKESAKDLKWQLVPGDSVVSGYKCKKATTTYRGRSYVAWYTEEIDMPYGPYKFIGLPGLVMKVGDTQRHHTFTFVGMTKATLTDLIYSNPRAFGGKREWIRKGIWNFHNEPVKALEGDGRSQLTPEEKKDLKKTPYNPIELE</sequence>
<comment type="caution">
    <text evidence="3">The sequence shown here is derived from an EMBL/GenBank/DDBJ whole genome shotgun (WGS) entry which is preliminary data.</text>
</comment>
<dbReference type="EMBL" id="JQJD01000060">
    <property type="protein sequence ID" value="KGN78567.1"/>
    <property type="molecule type" value="Genomic_DNA"/>
</dbReference>
<dbReference type="InterPro" id="IPR005901">
    <property type="entry name" value="GLPGLI"/>
</dbReference>
<reference evidence="3 4" key="1">
    <citation type="submission" date="2014-08" db="EMBL/GenBank/DDBJ databases">
        <title>Porphyromonas cangingivalis strain:COT-109_OH1386 Genome sequencing.</title>
        <authorList>
            <person name="Wallis C."/>
            <person name="Deusch O."/>
            <person name="O'Flynn C."/>
            <person name="Davis I."/>
            <person name="Jospin G."/>
            <person name="Darling A.E."/>
            <person name="Coil D.A."/>
            <person name="Alexiev A."/>
            <person name="Horsfall A."/>
            <person name="Kirkwood N."/>
            <person name="Harris S."/>
            <person name="Eisen J.A."/>
        </authorList>
    </citation>
    <scope>NUCLEOTIDE SEQUENCE [LARGE SCALE GENOMIC DNA]</scope>
    <source>
        <strain evidence="4">COT-109 OH1386</strain>
    </source>
</reference>
<keyword evidence="2" id="KW-0732">Signal</keyword>
<feature type="compositionally biased region" description="Basic and acidic residues" evidence="1">
    <location>
        <begin position="267"/>
        <end position="284"/>
    </location>
</feature>
<feature type="chain" id="PRO_5001998497" description="GLPGLI family protein" evidence="2">
    <location>
        <begin position="25"/>
        <end position="293"/>
    </location>
</feature>